<sequence length="106" mass="11222">MDTSAPIDIELTLTHHGKPITLTFAQDATVVDLSERVASELSIPPSNQKYLVSPKIGLLKPPFKDPTLPLSSLQGKKINLMGSTTSEITSSTPPSPKPPPRAAPAP</sequence>
<dbReference type="GeneID" id="80913670"/>
<feature type="compositionally biased region" description="Pro residues" evidence="1">
    <location>
        <begin position="93"/>
        <end position="106"/>
    </location>
</feature>
<comment type="caution">
    <text evidence="2">The sequence shown here is derived from an EMBL/GenBank/DDBJ whole genome shotgun (WGS) entry which is preliminary data.</text>
</comment>
<organism evidence="2 3">
    <name type="scientific">Didymosphaeria variabile</name>
    <dbReference type="NCBI Taxonomy" id="1932322"/>
    <lineage>
        <taxon>Eukaryota</taxon>
        <taxon>Fungi</taxon>
        <taxon>Dikarya</taxon>
        <taxon>Ascomycota</taxon>
        <taxon>Pezizomycotina</taxon>
        <taxon>Dothideomycetes</taxon>
        <taxon>Pleosporomycetidae</taxon>
        <taxon>Pleosporales</taxon>
        <taxon>Massarineae</taxon>
        <taxon>Didymosphaeriaceae</taxon>
        <taxon>Didymosphaeria</taxon>
    </lineage>
</organism>
<gene>
    <name evidence="2" type="ORF">N0V89_010140</name>
</gene>
<accession>A0A9W9C793</accession>
<feature type="compositionally biased region" description="Low complexity" evidence="1">
    <location>
        <begin position="83"/>
        <end position="92"/>
    </location>
</feature>
<name>A0A9W9C793_9PLEO</name>
<dbReference type="OrthoDB" id="49605at2759"/>
<evidence type="ECO:0000313" key="3">
    <source>
        <dbReference type="Proteomes" id="UP001140513"/>
    </source>
</evidence>
<protein>
    <recommendedName>
        <fullName evidence="4">Ubiquitin-like domain-containing protein</fullName>
    </recommendedName>
</protein>
<dbReference type="EMBL" id="JAPEUX010000007">
    <property type="protein sequence ID" value="KAJ4348762.1"/>
    <property type="molecule type" value="Genomic_DNA"/>
</dbReference>
<dbReference type="PANTHER" id="PTHR47795:SF1">
    <property type="entry name" value="DNA-DEPENDENT METALLOPROTEASE WSS1 HOMOLOG 2"/>
    <property type="match status" value="1"/>
</dbReference>
<evidence type="ECO:0008006" key="4">
    <source>
        <dbReference type="Google" id="ProtNLM"/>
    </source>
</evidence>
<keyword evidence="3" id="KW-1185">Reference proteome</keyword>
<reference evidence="2" key="1">
    <citation type="submission" date="2022-10" db="EMBL/GenBank/DDBJ databases">
        <title>Tapping the CABI collections for fungal endophytes: first genome assemblies for Collariella, Neodidymelliopsis, Ascochyta clinopodiicola, Didymella pomorum, Didymosphaeria variabile, Neocosmospora piperis and Neocucurbitaria cava.</title>
        <authorList>
            <person name="Hill R."/>
        </authorList>
    </citation>
    <scope>NUCLEOTIDE SEQUENCE</scope>
    <source>
        <strain evidence="2">IMI 356815</strain>
    </source>
</reference>
<evidence type="ECO:0000313" key="2">
    <source>
        <dbReference type="EMBL" id="KAJ4348762.1"/>
    </source>
</evidence>
<dbReference type="InterPro" id="IPR029071">
    <property type="entry name" value="Ubiquitin-like_domsf"/>
</dbReference>
<dbReference type="Proteomes" id="UP001140513">
    <property type="component" value="Unassembled WGS sequence"/>
</dbReference>
<evidence type="ECO:0000256" key="1">
    <source>
        <dbReference type="SAM" id="MobiDB-lite"/>
    </source>
</evidence>
<dbReference type="Gene3D" id="3.10.20.90">
    <property type="entry name" value="Phosphatidylinositol 3-kinase Catalytic Subunit, Chain A, domain 1"/>
    <property type="match status" value="1"/>
</dbReference>
<proteinExistence type="predicted"/>
<feature type="region of interest" description="Disordered" evidence="1">
    <location>
        <begin position="80"/>
        <end position="106"/>
    </location>
</feature>
<dbReference type="PANTHER" id="PTHR47795">
    <property type="entry name" value="UBIQUITIN AND WLM DOMAIN-CONTAINING METALLOPROTEASE SPCC1442.07C"/>
    <property type="match status" value="1"/>
</dbReference>
<dbReference type="AlphaFoldDB" id="A0A9W9C793"/>
<dbReference type="SUPFAM" id="SSF54236">
    <property type="entry name" value="Ubiquitin-like"/>
    <property type="match status" value="1"/>
</dbReference>
<dbReference type="GO" id="GO:0070628">
    <property type="term" value="F:proteasome binding"/>
    <property type="evidence" value="ECO:0007669"/>
    <property type="project" value="TreeGrafter"/>
</dbReference>
<dbReference type="RefSeq" id="XP_056068150.1">
    <property type="nucleotide sequence ID" value="XM_056218885.1"/>
</dbReference>